<protein>
    <submittedName>
        <fullName evidence="2">Uncharacterized protein</fullName>
    </submittedName>
</protein>
<keyword evidence="1" id="KW-0812">Transmembrane</keyword>
<dbReference type="Proteomes" id="UP000257123">
    <property type="component" value="Unassembled WGS sequence"/>
</dbReference>
<accession>A0A371R262</accession>
<evidence type="ECO:0000313" key="2">
    <source>
        <dbReference type="EMBL" id="RFA97618.1"/>
    </source>
</evidence>
<feature type="transmembrane region" description="Helical" evidence="1">
    <location>
        <begin position="12"/>
        <end position="35"/>
    </location>
</feature>
<dbReference type="AlphaFoldDB" id="A0A371R262"/>
<evidence type="ECO:0000313" key="5">
    <source>
        <dbReference type="Proteomes" id="UP000257123"/>
    </source>
</evidence>
<sequence length="556" mass="61455">MSNSAVKIISGLAIATIALILIGVVQPMFFATLAMPSLYNEEVIYRAPAGNLEVNYVSSPFYNLGNETALVIEVVDEREMPVNFTAFLSGPGEKGFVEVGKASGRGKAKVNIGKYVAEAKRLAKKLGWKPNEVGIGLVAFITAVEKEDNETHVLTDVVTIPIIPGKAVGKEVVAKVKFKPIIKHKINATGAKEARQSFEGPGQTCSAAMQSPPSQIDYGCMWEPFGCSCWKWELAETVYTADYVGIPAIITYLDGIDGYYTDRVDHIHFIVLDSSYASYISFDMSMKITSNDWTISPGLGFSIPLGSTQQRQLFDFNCIFRNDRRYPGAVSDCHYFGNLYATLPTFQDSAILATGFIGTVYVVKYELVHYVCSYFCFPCGRAGVVDAAYAVFMAPISQDGKFMPWFNYDDYPYDGSGYLEAMYNLLTQVTSSDKLYDPPVLRYSISPSAYNIISDVQSNKYFAIGIPIGALIKARAPYLNIPGLDRLSIGVEIGSISSEFYASYAKDIVSVWEERCFEGHYYKYSSYYIRDAGDFYPVPTFVLWPWTTSPVGGSCS</sequence>
<dbReference type="RefSeq" id="WP_116420434.1">
    <property type="nucleotide sequence ID" value="NZ_NMUE01000003.1"/>
</dbReference>
<name>A0A371R262_9CREN</name>
<dbReference type="EMBL" id="NMUE01000003">
    <property type="protein sequence ID" value="RFA98056.1"/>
    <property type="molecule type" value="Genomic_DNA"/>
</dbReference>
<comment type="caution">
    <text evidence="2">The sequence shown here is derived from an EMBL/GenBank/DDBJ whole genome shotgun (WGS) entry which is preliminary data.</text>
</comment>
<reference evidence="4 5" key="1">
    <citation type="submission" date="2017-07" db="EMBL/GenBank/DDBJ databases">
        <title>Draft genome sequence of aerobic hyperthermophilic archaea, Pyrobaculum aerophilum YKB31 and YKB32.</title>
        <authorList>
            <person name="Mochizuki T."/>
            <person name="Berliner A.J."/>
            <person name="Yoshida-Takashima Y."/>
            <person name="Takaki Y."/>
            <person name="Nunoura T."/>
            <person name="Takai K."/>
        </authorList>
    </citation>
    <scope>NUCLEOTIDE SEQUENCE [LARGE SCALE GENOMIC DNA]</scope>
    <source>
        <strain evidence="3 5">YKB31</strain>
        <strain evidence="2 4">YKB32</strain>
    </source>
</reference>
<proteinExistence type="predicted"/>
<keyword evidence="1" id="KW-1133">Transmembrane helix</keyword>
<evidence type="ECO:0000313" key="4">
    <source>
        <dbReference type="Proteomes" id="UP000256877"/>
    </source>
</evidence>
<keyword evidence="1" id="KW-0472">Membrane</keyword>
<organism evidence="2 4">
    <name type="scientific">Pyrobaculum aerophilum</name>
    <dbReference type="NCBI Taxonomy" id="13773"/>
    <lineage>
        <taxon>Archaea</taxon>
        <taxon>Thermoproteota</taxon>
        <taxon>Thermoprotei</taxon>
        <taxon>Thermoproteales</taxon>
        <taxon>Thermoproteaceae</taxon>
        <taxon>Pyrobaculum</taxon>
    </lineage>
</organism>
<gene>
    <name evidence="3" type="ORF">CGL51_01545</name>
    <name evidence="2" type="ORF">CGL52_08800</name>
</gene>
<evidence type="ECO:0000313" key="3">
    <source>
        <dbReference type="EMBL" id="RFA98056.1"/>
    </source>
</evidence>
<evidence type="ECO:0000256" key="1">
    <source>
        <dbReference type="SAM" id="Phobius"/>
    </source>
</evidence>
<dbReference type="Proteomes" id="UP000256877">
    <property type="component" value="Unassembled WGS sequence"/>
</dbReference>
<dbReference type="EMBL" id="NMUF01000024">
    <property type="protein sequence ID" value="RFA97618.1"/>
    <property type="molecule type" value="Genomic_DNA"/>
</dbReference>